<evidence type="ECO:0000256" key="7">
    <source>
        <dbReference type="ARBA" id="ARBA00022801"/>
    </source>
</evidence>
<dbReference type="CDD" id="cd14792">
    <property type="entry name" value="GH27"/>
    <property type="match status" value="1"/>
</dbReference>
<evidence type="ECO:0000256" key="11">
    <source>
        <dbReference type="SAM" id="SignalP"/>
    </source>
</evidence>
<keyword evidence="10" id="KW-1015">Disulfide bond</keyword>
<evidence type="ECO:0000256" key="9">
    <source>
        <dbReference type="ARBA" id="ARBA00023295"/>
    </source>
</evidence>
<dbReference type="InterPro" id="IPR013785">
    <property type="entry name" value="Aldolase_TIM"/>
</dbReference>
<dbReference type="PRINTS" id="PR00740">
    <property type="entry name" value="GLHYDRLASE27"/>
</dbReference>
<protein>
    <recommendedName>
        <fullName evidence="10">Alpha-galactosidase</fullName>
        <ecNumber evidence="10">3.2.1.22</ecNumber>
    </recommendedName>
    <alternativeName>
        <fullName evidence="10">Melibiase</fullName>
    </alternativeName>
</protein>
<keyword evidence="5" id="KW-0964">Secreted</keyword>
<dbReference type="PROSITE" id="PS00512">
    <property type="entry name" value="ALPHA_GALACTOSIDASE"/>
    <property type="match status" value="1"/>
</dbReference>
<keyword evidence="8" id="KW-0325">Glycoprotein</keyword>
<name>A0AAN6WMN7_9PEZI</name>
<evidence type="ECO:0000256" key="5">
    <source>
        <dbReference type="ARBA" id="ARBA00022525"/>
    </source>
</evidence>
<evidence type="ECO:0000256" key="10">
    <source>
        <dbReference type="RuleBase" id="RU361168"/>
    </source>
</evidence>
<comment type="function">
    <text evidence="2">Hydrolyzes a variety of simple alpha-D-galactoside as well as more complex molecules such as oligosaccharides and polysaccharides.</text>
</comment>
<evidence type="ECO:0000313" key="14">
    <source>
        <dbReference type="Proteomes" id="UP001302126"/>
    </source>
</evidence>
<dbReference type="EC" id="3.2.1.22" evidence="10"/>
<dbReference type="EMBL" id="MU864480">
    <property type="protein sequence ID" value="KAK4184631.1"/>
    <property type="molecule type" value="Genomic_DNA"/>
</dbReference>
<dbReference type="Pfam" id="PF17801">
    <property type="entry name" value="Melibiase_C"/>
    <property type="match status" value="1"/>
</dbReference>
<reference evidence="13" key="2">
    <citation type="submission" date="2023-05" db="EMBL/GenBank/DDBJ databases">
        <authorList>
            <consortium name="Lawrence Berkeley National Laboratory"/>
            <person name="Steindorff A."/>
            <person name="Hensen N."/>
            <person name="Bonometti L."/>
            <person name="Westerberg I."/>
            <person name="Brannstrom I.O."/>
            <person name="Guillou S."/>
            <person name="Cros-Aarteil S."/>
            <person name="Calhoun S."/>
            <person name="Haridas S."/>
            <person name="Kuo A."/>
            <person name="Mondo S."/>
            <person name="Pangilinan J."/>
            <person name="Riley R."/>
            <person name="Labutti K."/>
            <person name="Andreopoulos B."/>
            <person name="Lipzen A."/>
            <person name="Chen C."/>
            <person name="Yanf M."/>
            <person name="Daum C."/>
            <person name="Ng V."/>
            <person name="Clum A."/>
            <person name="Ohm R."/>
            <person name="Martin F."/>
            <person name="Silar P."/>
            <person name="Natvig D."/>
            <person name="Lalanne C."/>
            <person name="Gautier V."/>
            <person name="Ament-Velasquez S.L."/>
            <person name="Kruys A."/>
            <person name="Hutchinson M.I."/>
            <person name="Powell A.J."/>
            <person name="Barry K."/>
            <person name="Miller A.N."/>
            <person name="Grigoriev I.V."/>
            <person name="Debuchy R."/>
            <person name="Gladieux P."/>
            <person name="Thoren M.H."/>
            <person name="Johannesson H."/>
        </authorList>
    </citation>
    <scope>NUCLEOTIDE SEQUENCE</scope>
    <source>
        <strain evidence="13">PSN309</strain>
    </source>
</reference>
<dbReference type="SUPFAM" id="SSF51011">
    <property type="entry name" value="Glycosyl hydrolase domain"/>
    <property type="match status" value="1"/>
</dbReference>
<dbReference type="InterPro" id="IPR013780">
    <property type="entry name" value="Glyco_hydro_b"/>
</dbReference>
<dbReference type="InterPro" id="IPR041233">
    <property type="entry name" value="Melibiase_C"/>
</dbReference>
<dbReference type="InterPro" id="IPR017853">
    <property type="entry name" value="GH"/>
</dbReference>
<dbReference type="InterPro" id="IPR000111">
    <property type="entry name" value="Glyco_hydro_27/36_CS"/>
</dbReference>
<feature type="signal peptide" evidence="11">
    <location>
        <begin position="1"/>
        <end position="17"/>
    </location>
</feature>
<dbReference type="SUPFAM" id="SSF51445">
    <property type="entry name" value="(Trans)glycosidases"/>
    <property type="match status" value="1"/>
</dbReference>
<evidence type="ECO:0000256" key="3">
    <source>
        <dbReference type="ARBA" id="ARBA00004613"/>
    </source>
</evidence>
<dbReference type="InterPro" id="IPR002241">
    <property type="entry name" value="Glyco_hydro_27"/>
</dbReference>
<accession>A0AAN6WMN7</accession>
<evidence type="ECO:0000256" key="6">
    <source>
        <dbReference type="ARBA" id="ARBA00022729"/>
    </source>
</evidence>
<evidence type="ECO:0000256" key="8">
    <source>
        <dbReference type="ARBA" id="ARBA00023180"/>
    </source>
</evidence>
<dbReference type="Pfam" id="PF16499">
    <property type="entry name" value="Melibiase_2"/>
    <property type="match status" value="2"/>
</dbReference>
<evidence type="ECO:0000256" key="1">
    <source>
        <dbReference type="ARBA" id="ARBA00001255"/>
    </source>
</evidence>
<dbReference type="AlphaFoldDB" id="A0AAN6WMN7"/>
<dbReference type="Gene3D" id="2.60.40.1180">
    <property type="entry name" value="Golgi alpha-mannosidase II"/>
    <property type="match status" value="1"/>
</dbReference>
<keyword evidence="14" id="KW-1185">Reference proteome</keyword>
<dbReference type="GO" id="GO:0005576">
    <property type="term" value="C:extracellular region"/>
    <property type="evidence" value="ECO:0007669"/>
    <property type="project" value="UniProtKB-SubCell"/>
</dbReference>
<evidence type="ECO:0000259" key="12">
    <source>
        <dbReference type="Pfam" id="PF17801"/>
    </source>
</evidence>
<dbReference type="GO" id="GO:0004557">
    <property type="term" value="F:alpha-galactosidase activity"/>
    <property type="evidence" value="ECO:0007669"/>
    <property type="project" value="UniProtKB-EC"/>
</dbReference>
<keyword evidence="9 10" id="KW-0326">Glycosidase</keyword>
<dbReference type="PANTHER" id="PTHR11452:SF61">
    <property type="entry name" value="ALPHA-GALACTOSIDASE B-RELATED"/>
    <property type="match status" value="1"/>
</dbReference>
<dbReference type="Proteomes" id="UP001302126">
    <property type="component" value="Unassembled WGS sequence"/>
</dbReference>
<feature type="domain" description="Alpha galactosidase C-terminal" evidence="12">
    <location>
        <begin position="345"/>
        <end position="422"/>
    </location>
</feature>
<evidence type="ECO:0000256" key="4">
    <source>
        <dbReference type="ARBA" id="ARBA00009743"/>
    </source>
</evidence>
<dbReference type="PANTHER" id="PTHR11452">
    <property type="entry name" value="ALPHA-GALACTOSIDASE/ALPHA-N-ACETYLGALACTOSAMINIDASE"/>
    <property type="match status" value="1"/>
</dbReference>
<comment type="catalytic activity">
    <reaction evidence="1 10">
        <text>Hydrolysis of terminal, non-reducing alpha-D-galactose residues in alpha-D-galactosides, including galactose oligosaccharides, galactomannans and galactolipids.</text>
        <dbReference type="EC" id="3.2.1.22"/>
    </reaction>
</comment>
<comment type="similarity">
    <text evidence="4 10">Belongs to the glycosyl hydrolase 27 family.</text>
</comment>
<keyword evidence="7 10" id="KW-0378">Hydrolase</keyword>
<comment type="caution">
    <text evidence="13">The sequence shown here is derived from an EMBL/GenBank/DDBJ whole genome shotgun (WGS) entry which is preliminary data.</text>
</comment>
<evidence type="ECO:0000313" key="13">
    <source>
        <dbReference type="EMBL" id="KAK4184631.1"/>
    </source>
</evidence>
<keyword evidence="6 11" id="KW-0732">Signal</keyword>
<dbReference type="GO" id="GO:0005975">
    <property type="term" value="P:carbohydrate metabolic process"/>
    <property type="evidence" value="ECO:0007669"/>
    <property type="project" value="InterPro"/>
</dbReference>
<dbReference type="Gene3D" id="3.20.20.70">
    <property type="entry name" value="Aldolase class I"/>
    <property type="match status" value="1"/>
</dbReference>
<sequence>MLSVLLAGLALSDRALAIVSQDGTGRLPAMGWNSWNEYACDITEEDFVKTGELLISLGLKDVGYEYINIDDCWSDKEKKRDPTTKEIIIDTAKFPNGISHLADTIHGLGLKLGIYSDAGAETCAGYAGSLGYEAIDAATFSKWGIDYLKYDNCAVPEEVKDEYEFIPEELSDNAPPDYDWSTSNTAKRYRAMRDALLKQNRTIQYSLCAWGHAHVEEWGNTTGHSWRMWGDIMPMWAGKEKWSWGLMPIVNQAAFLWNYTDFWGHNDWDMLEVGNGNLTFEESRSHFTLWAALKSPLIIGTKLDTIEKPILDILSNKEIIAFNQDPVYGASARPFKWDGVYDMEHPAAYWVGTSVKGIHLFLLNSHDKAQRMRTRFSEIPALSEKKGDRYLVRDMWAGKDLGVYKGDISVVVATHGTAALRITKLDGSHPNPVQGGIVRCTSVQRQFGMESAKMCHVQFSQK</sequence>
<proteinExistence type="inferred from homology"/>
<reference evidence="13" key="1">
    <citation type="journal article" date="2023" name="Mol. Phylogenet. Evol.">
        <title>Genome-scale phylogeny and comparative genomics of the fungal order Sordariales.</title>
        <authorList>
            <person name="Hensen N."/>
            <person name="Bonometti L."/>
            <person name="Westerberg I."/>
            <person name="Brannstrom I.O."/>
            <person name="Guillou S."/>
            <person name="Cros-Aarteil S."/>
            <person name="Calhoun S."/>
            <person name="Haridas S."/>
            <person name="Kuo A."/>
            <person name="Mondo S."/>
            <person name="Pangilinan J."/>
            <person name="Riley R."/>
            <person name="LaButti K."/>
            <person name="Andreopoulos B."/>
            <person name="Lipzen A."/>
            <person name="Chen C."/>
            <person name="Yan M."/>
            <person name="Daum C."/>
            <person name="Ng V."/>
            <person name="Clum A."/>
            <person name="Steindorff A."/>
            <person name="Ohm R.A."/>
            <person name="Martin F."/>
            <person name="Silar P."/>
            <person name="Natvig D.O."/>
            <person name="Lalanne C."/>
            <person name="Gautier V."/>
            <person name="Ament-Velasquez S.L."/>
            <person name="Kruys A."/>
            <person name="Hutchinson M.I."/>
            <person name="Powell A.J."/>
            <person name="Barry K."/>
            <person name="Miller A.N."/>
            <person name="Grigoriev I.V."/>
            <person name="Debuchy R."/>
            <person name="Gladieux P."/>
            <person name="Hiltunen Thoren M."/>
            <person name="Johannesson H."/>
        </authorList>
    </citation>
    <scope>NUCLEOTIDE SEQUENCE</scope>
    <source>
        <strain evidence="13">PSN309</strain>
    </source>
</reference>
<comment type="subcellular location">
    <subcellularLocation>
        <location evidence="3">Secreted</location>
    </subcellularLocation>
</comment>
<feature type="chain" id="PRO_5042989524" description="Alpha-galactosidase" evidence="11">
    <location>
        <begin position="18"/>
        <end position="462"/>
    </location>
</feature>
<gene>
    <name evidence="13" type="ORF">QBC35DRAFT_525407</name>
</gene>
<organism evidence="13 14">
    <name type="scientific">Podospora australis</name>
    <dbReference type="NCBI Taxonomy" id="1536484"/>
    <lineage>
        <taxon>Eukaryota</taxon>
        <taxon>Fungi</taxon>
        <taxon>Dikarya</taxon>
        <taxon>Ascomycota</taxon>
        <taxon>Pezizomycotina</taxon>
        <taxon>Sordariomycetes</taxon>
        <taxon>Sordariomycetidae</taxon>
        <taxon>Sordariales</taxon>
        <taxon>Podosporaceae</taxon>
        <taxon>Podospora</taxon>
    </lineage>
</organism>
<evidence type="ECO:0000256" key="2">
    <source>
        <dbReference type="ARBA" id="ARBA00003969"/>
    </source>
</evidence>